<dbReference type="KEGG" id="dbk:DGMP_16620"/>
<keyword evidence="2" id="KW-1185">Reference proteome</keyword>
<organism evidence="1 2">
    <name type="scientific">Desulfomarina profundi</name>
    <dbReference type="NCBI Taxonomy" id="2772557"/>
    <lineage>
        <taxon>Bacteria</taxon>
        <taxon>Pseudomonadati</taxon>
        <taxon>Thermodesulfobacteriota</taxon>
        <taxon>Desulfobulbia</taxon>
        <taxon>Desulfobulbales</taxon>
        <taxon>Desulfobulbaceae</taxon>
        <taxon>Desulfomarina</taxon>
    </lineage>
</organism>
<sequence length="93" mass="10895">MELVIEGVEMSEEKIKFLSFDEAVRLVAAIQEEEDIEQENRRILTVYNHDDRELCWFDYEEVVHAVGDVSKGDLKEAVQNYILSHIPDWALEI</sequence>
<dbReference type="AlphaFoldDB" id="A0A8D5FSL9"/>
<gene>
    <name evidence="1" type="ORF">DGMP_16620</name>
</gene>
<dbReference type="Proteomes" id="UP000826725">
    <property type="component" value="Chromosome"/>
</dbReference>
<name>A0A8D5FSL9_9BACT</name>
<proteinExistence type="predicted"/>
<evidence type="ECO:0000313" key="2">
    <source>
        <dbReference type="Proteomes" id="UP000826725"/>
    </source>
</evidence>
<evidence type="ECO:0000313" key="1">
    <source>
        <dbReference type="EMBL" id="BCL60969.1"/>
    </source>
</evidence>
<dbReference type="EMBL" id="AP024086">
    <property type="protein sequence ID" value="BCL60969.1"/>
    <property type="molecule type" value="Genomic_DNA"/>
</dbReference>
<dbReference type="RefSeq" id="WP_228857043.1">
    <property type="nucleotide sequence ID" value="NZ_AP024086.1"/>
</dbReference>
<reference evidence="1" key="1">
    <citation type="submission" date="2020-09" db="EMBL/GenBank/DDBJ databases">
        <title>Desulfogranum mesoprofundum gen. nov., sp. nov., a novel mesophilic, sulfate-reducing chemolithoautotroph isolated from a deep-sea hydrothermal vent chimney in the Suiyo Seamount.</title>
        <authorList>
            <person name="Hashimoto Y."/>
            <person name="Nakagawa S."/>
        </authorList>
    </citation>
    <scope>NUCLEOTIDE SEQUENCE</scope>
    <source>
        <strain evidence="1">KT2</strain>
    </source>
</reference>
<accession>A0A8D5FSL9</accession>
<protein>
    <submittedName>
        <fullName evidence="1">Uncharacterized protein</fullName>
    </submittedName>
</protein>